<evidence type="ECO:0000313" key="1">
    <source>
        <dbReference type="EMBL" id="CAH1988461.1"/>
    </source>
</evidence>
<comment type="caution">
    <text evidence="1">The sequence shown here is derived from an EMBL/GenBank/DDBJ whole genome shotgun (WGS) entry which is preliminary data.</text>
</comment>
<accession>A0A9P0L5W8</accession>
<dbReference type="AlphaFoldDB" id="A0A9P0L5W8"/>
<evidence type="ECO:0000313" key="2">
    <source>
        <dbReference type="Proteomes" id="UP001152888"/>
    </source>
</evidence>
<dbReference type="EMBL" id="CAKOFQ010007045">
    <property type="protein sequence ID" value="CAH1988461.1"/>
    <property type="molecule type" value="Genomic_DNA"/>
</dbReference>
<sequence>MYIYLFIHGFPLELPDTLWHRMSDVCTCFCRNHRLIRTMYQEKFAIHKREIGHHSIFLHGPRIEW</sequence>
<protein>
    <submittedName>
        <fullName evidence="1">Uncharacterized protein</fullName>
    </submittedName>
</protein>
<name>A0A9P0L5W8_ACAOB</name>
<dbReference type="OrthoDB" id="5227681at2759"/>
<proteinExistence type="predicted"/>
<organism evidence="1 2">
    <name type="scientific">Acanthoscelides obtectus</name>
    <name type="common">Bean weevil</name>
    <name type="synonym">Bruchus obtectus</name>
    <dbReference type="NCBI Taxonomy" id="200917"/>
    <lineage>
        <taxon>Eukaryota</taxon>
        <taxon>Metazoa</taxon>
        <taxon>Ecdysozoa</taxon>
        <taxon>Arthropoda</taxon>
        <taxon>Hexapoda</taxon>
        <taxon>Insecta</taxon>
        <taxon>Pterygota</taxon>
        <taxon>Neoptera</taxon>
        <taxon>Endopterygota</taxon>
        <taxon>Coleoptera</taxon>
        <taxon>Polyphaga</taxon>
        <taxon>Cucujiformia</taxon>
        <taxon>Chrysomeloidea</taxon>
        <taxon>Chrysomelidae</taxon>
        <taxon>Bruchinae</taxon>
        <taxon>Bruchini</taxon>
        <taxon>Acanthoscelides</taxon>
    </lineage>
</organism>
<keyword evidence="2" id="KW-1185">Reference proteome</keyword>
<gene>
    <name evidence="1" type="ORF">ACAOBT_LOCUS18493</name>
</gene>
<dbReference type="Proteomes" id="UP001152888">
    <property type="component" value="Unassembled WGS sequence"/>
</dbReference>
<reference evidence="1" key="1">
    <citation type="submission" date="2022-03" db="EMBL/GenBank/DDBJ databases">
        <authorList>
            <person name="Sayadi A."/>
        </authorList>
    </citation>
    <scope>NUCLEOTIDE SEQUENCE</scope>
</reference>